<sequence>MVSRVMFALLCVVCMMCALKLCEARSKRARPMIRKSLLVVDEQGIEVIREASELTKNAMTKSNKLIFMDDNNFVKRVAMVENSLNRTSKEGGLWNVDECAFKATQNKRKENKQLAALHKTVRRTFGVTWSKVKYSDLRRPLYSVLAARIILEMTERSIPRGLRNQARFWLETYHSCAEKPDQPQIWEEMKSKFIRVVKSSCHSDFLKCEHFCHEPNKGKAECRCTDGYKLQSDGESCADGASRSPSGTKAPSPELLIDSGCSNGLKCDHKCIAYDGVPQCVCHDGYQLHMNGYSCVDIDECRYLPCSQLCRNTPGSFSCSCRSGFKLESDKITCEEEKTKCSSNDIACIEKCNESGNCSCPPGTAIGEDGQTCVEVNECALFKGVCHQNCINTARGYRCTCSKGYELNVNGISCSDVDECARGIHGCHHNCRNVPGSYFCSCKRGFRLSDDLKTCVDINECALYPGICPYPSRCRNTIGGHTCDCPKGFVSHRQKICVDEDECAKSNGGCNQVCQNYPGSFRCSCKYGFMLQPDRKTCKDIDECSRYSFLCQHRCMNTPGSYKCMCPSGQRQHPNGYMCMPI</sequence>
<dbReference type="Pfam" id="PF07645">
    <property type="entry name" value="EGF_CA"/>
    <property type="match status" value="1"/>
</dbReference>
<accession>A0A9X0CXH9</accession>
<organism evidence="9 10">
    <name type="scientific">Desmophyllum pertusum</name>
    <dbReference type="NCBI Taxonomy" id="174260"/>
    <lineage>
        <taxon>Eukaryota</taxon>
        <taxon>Metazoa</taxon>
        <taxon>Cnidaria</taxon>
        <taxon>Anthozoa</taxon>
        <taxon>Hexacorallia</taxon>
        <taxon>Scleractinia</taxon>
        <taxon>Caryophylliina</taxon>
        <taxon>Caryophylliidae</taxon>
        <taxon>Desmophyllum</taxon>
    </lineage>
</organism>
<dbReference type="Proteomes" id="UP001163046">
    <property type="component" value="Unassembled WGS sequence"/>
</dbReference>
<evidence type="ECO:0000256" key="7">
    <source>
        <dbReference type="SAM" id="SignalP"/>
    </source>
</evidence>
<keyword evidence="1 6" id="KW-0245">EGF-like domain</keyword>
<proteinExistence type="predicted"/>
<evidence type="ECO:0000256" key="2">
    <source>
        <dbReference type="ARBA" id="ARBA00022729"/>
    </source>
</evidence>
<dbReference type="InterPro" id="IPR049883">
    <property type="entry name" value="NOTCH1_EGF-like"/>
</dbReference>
<evidence type="ECO:0000256" key="3">
    <source>
        <dbReference type="ARBA" id="ARBA00022737"/>
    </source>
</evidence>
<feature type="domain" description="EGF-like" evidence="8">
    <location>
        <begin position="457"/>
        <end position="498"/>
    </location>
</feature>
<dbReference type="FunFam" id="2.10.25.10:FF:000017">
    <property type="entry name" value="latent-transforming growth factor beta-binding protein 4 isoform X1"/>
    <property type="match status" value="1"/>
</dbReference>
<keyword evidence="4" id="KW-1015">Disulfide bond</keyword>
<dbReference type="InterPro" id="IPR001881">
    <property type="entry name" value="EGF-like_Ca-bd_dom"/>
</dbReference>
<evidence type="ECO:0000256" key="4">
    <source>
        <dbReference type="ARBA" id="ARBA00023157"/>
    </source>
</evidence>
<keyword evidence="5" id="KW-0325">Glycoprotein</keyword>
<dbReference type="GO" id="GO:0005509">
    <property type="term" value="F:calcium ion binding"/>
    <property type="evidence" value="ECO:0007669"/>
    <property type="project" value="InterPro"/>
</dbReference>
<dbReference type="PROSITE" id="PS01187">
    <property type="entry name" value="EGF_CA"/>
    <property type="match status" value="1"/>
</dbReference>
<dbReference type="InterPro" id="IPR000152">
    <property type="entry name" value="EGF-type_Asp/Asn_hydroxyl_site"/>
</dbReference>
<dbReference type="InterPro" id="IPR050751">
    <property type="entry name" value="ECM_structural_protein"/>
</dbReference>
<dbReference type="FunFam" id="2.10.25.10:FF:000240">
    <property type="entry name" value="Vitamin K-dependent protein S"/>
    <property type="match status" value="2"/>
</dbReference>
<dbReference type="SMART" id="SM00181">
    <property type="entry name" value="EGF"/>
    <property type="match status" value="9"/>
</dbReference>
<feature type="chain" id="PRO_5040996909" evidence="7">
    <location>
        <begin position="25"/>
        <end position="582"/>
    </location>
</feature>
<dbReference type="InterPro" id="IPR026823">
    <property type="entry name" value="cEGF"/>
</dbReference>
<evidence type="ECO:0000256" key="1">
    <source>
        <dbReference type="ARBA" id="ARBA00022536"/>
    </source>
</evidence>
<dbReference type="CDD" id="cd00054">
    <property type="entry name" value="EGF_CA"/>
    <property type="match status" value="1"/>
</dbReference>
<dbReference type="InterPro" id="IPR000742">
    <property type="entry name" value="EGF"/>
</dbReference>
<feature type="domain" description="EGF-like" evidence="8">
    <location>
        <begin position="297"/>
        <end position="335"/>
    </location>
</feature>
<dbReference type="Gene3D" id="2.10.25.10">
    <property type="entry name" value="Laminin"/>
    <property type="match status" value="8"/>
</dbReference>
<dbReference type="PROSITE" id="PS01186">
    <property type="entry name" value="EGF_2"/>
    <property type="match status" value="5"/>
</dbReference>
<keyword evidence="3" id="KW-0677">Repeat</keyword>
<name>A0A9X0CXH9_9CNID</name>
<evidence type="ECO:0000256" key="5">
    <source>
        <dbReference type="ARBA" id="ARBA00023180"/>
    </source>
</evidence>
<comment type="caution">
    <text evidence="9">The sequence shown here is derived from an EMBL/GenBank/DDBJ whole genome shotgun (WGS) entry which is preliminary data.</text>
</comment>
<feature type="domain" description="EGF-like" evidence="8">
    <location>
        <begin position="416"/>
        <end position="456"/>
    </location>
</feature>
<evidence type="ECO:0000256" key="6">
    <source>
        <dbReference type="PROSITE-ProRule" id="PRU00076"/>
    </source>
</evidence>
<dbReference type="OrthoDB" id="10045365at2759"/>
<evidence type="ECO:0000259" key="8">
    <source>
        <dbReference type="PROSITE" id="PS50026"/>
    </source>
</evidence>
<dbReference type="Pfam" id="PF14670">
    <property type="entry name" value="FXa_inhibition"/>
    <property type="match status" value="2"/>
</dbReference>
<reference evidence="9" key="1">
    <citation type="submission" date="2023-01" db="EMBL/GenBank/DDBJ databases">
        <title>Genome assembly of the deep-sea coral Lophelia pertusa.</title>
        <authorList>
            <person name="Herrera S."/>
            <person name="Cordes E."/>
        </authorList>
    </citation>
    <scope>NUCLEOTIDE SEQUENCE</scope>
    <source>
        <strain evidence="9">USNM1676648</strain>
        <tissue evidence="9">Polyp</tissue>
    </source>
</reference>
<dbReference type="AlphaFoldDB" id="A0A9X0CXH9"/>
<protein>
    <submittedName>
        <fullName evidence="9">Sequestering of TGFbeta in extracellular matrix</fullName>
    </submittedName>
</protein>
<dbReference type="SUPFAM" id="SSF57184">
    <property type="entry name" value="Growth factor receptor domain"/>
    <property type="match status" value="3"/>
</dbReference>
<keyword evidence="2 7" id="KW-0732">Signal</keyword>
<dbReference type="EMBL" id="MU826383">
    <property type="protein sequence ID" value="KAJ7377084.1"/>
    <property type="molecule type" value="Genomic_DNA"/>
</dbReference>
<dbReference type="FunFam" id="2.10.25.10:FF:000010">
    <property type="entry name" value="Pro-epidermal growth factor"/>
    <property type="match status" value="1"/>
</dbReference>
<dbReference type="SMART" id="SM00179">
    <property type="entry name" value="EGF_CA"/>
    <property type="match status" value="6"/>
</dbReference>
<dbReference type="PROSITE" id="PS00010">
    <property type="entry name" value="ASX_HYDROXYL"/>
    <property type="match status" value="4"/>
</dbReference>
<dbReference type="PROSITE" id="PS50026">
    <property type="entry name" value="EGF_3"/>
    <property type="match status" value="3"/>
</dbReference>
<dbReference type="PANTHER" id="PTHR24034">
    <property type="entry name" value="EGF-LIKE DOMAIN-CONTAINING PROTEIN"/>
    <property type="match status" value="1"/>
</dbReference>
<dbReference type="Pfam" id="PF12662">
    <property type="entry name" value="cEGF"/>
    <property type="match status" value="3"/>
</dbReference>
<feature type="signal peptide" evidence="7">
    <location>
        <begin position="1"/>
        <end position="24"/>
    </location>
</feature>
<evidence type="ECO:0000313" key="9">
    <source>
        <dbReference type="EMBL" id="KAJ7377084.1"/>
    </source>
</evidence>
<dbReference type="PANTHER" id="PTHR24034:SF209">
    <property type="entry name" value="EGF-LIKE DOMAIN-CONTAINING PROTEIN"/>
    <property type="match status" value="1"/>
</dbReference>
<dbReference type="InterPro" id="IPR018097">
    <property type="entry name" value="EGF_Ca-bd_CS"/>
</dbReference>
<gene>
    <name evidence="9" type="primary">mup-4_2</name>
    <name evidence="9" type="ORF">OS493_030678</name>
</gene>
<dbReference type="FunFam" id="2.10.25.10:FF:000119">
    <property type="entry name" value="vitamin K-dependent protein S"/>
    <property type="match status" value="1"/>
</dbReference>
<dbReference type="InterPro" id="IPR009030">
    <property type="entry name" value="Growth_fac_rcpt_cys_sf"/>
</dbReference>
<comment type="caution">
    <text evidence="6">Lacks conserved residue(s) required for the propagation of feature annotation.</text>
</comment>
<keyword evidence="10" id="KW-1185">Reference proteome</keyword>
<evidence type="ECO:0000313" key="10">
    <source>
        <dbReference type="Proteomes" id="UP001163046"/>
    </source>
</evidence>